<comment type="subcellular location">
    <subcellularLocation>
        <location evidence="2">Cell membrane</location>
        <topology evidence="2">Multi-pass membrane protein</topology>
    </subcellularLocation>
</comment>
<dbReference type="PIRSF" id="PIRSF006603">
    <property type="entry name" value="DinF"/>
    <property type="match status" value="1"/>
</dbReference>
<feature type="transmembrane region" description="Helical" evidence="13">
    <location>
        <begin position="358"/>
        <end position="380"/>
    </location>
</feature>
<evidence type="ECO:0000256" key="2">
    <source>
        <dbReference type="ARBA" id="ARBA00004651"/>
    </source>
</evidence>
<dbReference type="EMBL" id="DWWS01000045">
    <property type="protein sequence ID" value="HJC24504.1"/>
    <property type="molecule type" value="Genomic_DNA"/>
</dbReference>
<feature type="transmembrane region" description="Helical" evidence="13">
    <location>
        <begin position="142"/>
        <end position="160"/>
    </location>
</feature>
<keyword evidence="7" id="KW-1003">Cell membrane</keyword>
<dbReference type="CDD" id="cd13138">
    <property type="entry name" value="MATE_yoeA_like"/>
    <property type="match status" value="1"/>
</dbReference>
<feature type="transmembrane region" description="Helical" evidence="13">
    <location>
        <begin position="319"/>
        <end position="338"/>
    </location>
</feature>
<dbReference type="GO" id="GO:0015297">
    <property type="term" value="F:antiporter activity"/>
    <property type="evidence" value="ECO:0007669"/>
    <property type="project" value="UniProtKB-KW"/>
</dbReference>
<feature type="transmembrane region" description="Helical" evidence="13">
    <location>
        <begin position="172"/>
        <end position="192"/>
    </location>
</feature>
<evidence type="ECO:0000313" key="14">
    <source>
        <dbReference type="EMBL" id="HJC24504.1"/>
    </source>
</evidence>
<keyword evidence="8 13" id="KW-0812">Transmembrane</keyword>
<dbReference type="PANTHER" id="PTHR43298">
    <property type="entry name" value="MULTIDRUG RESISTANCE PROTEIN NORM-RELATED"/>
    <property type="match status" value="1"/>
</dbReference>
<protein>
    <recommendedName>
        <fullName evidence="4">Probable multidrug resistance protein NorM</fullName>
    </recommendedName>
    <alternativeName>
        <fullName evidence="12">Multidrug-efflux transporter</fullName>
    </alternativeName>
</protein>
<keyword evidence="5" id="KW-0813">Transport</keyword>
<evidence type="ECO:0000256" key="12">
    <source>
        <dbReference type="ARBA" id="ARBA00031636"/>
    </source>
</evidence>
<comment type="function">
    <text evidence="1">Multidrug efflux pump.</text>
</comment>
<dbReference type="NCBIfam" id="TIGR00797">
    <property type="entry name" value="matE"/>
    <property type="match status" value="1"/>
</dbReference>
<evidence type="ECO:0000256" key="5">
    <source>
        <dbReference type="ARBA" id="ARBA00022448"/>
    </source>
</evidence>
<evidence type="ECO:0000256" key="9">
    <source>
        <dbReference type="ARBA" id="ARBA00022989"/>
    </source>
</evidence>
<dbReference type="Proteomes" id="UP000823891">
    <property type="component" value="Unassembled WGS sequence"/>
</dbReference>
<feature type="transmembrane region" description="Helical" evidence="13">
    <location>
        <begin position="102"/>
        <end position="122"/>
    </location>
</feature>
<dbReference type="AlphaFoldDB" id="A0A9D2NHJ8"/>
<keyword evidence="6" id="KW-0050">Antiport</keyword>
<proteinExistence type="inferred from homology"/>
<accession>A0A9D2NHJ8</accession>
<dbReference type="PANTHER" id="PTHR43298:SF2">
    <property type="entry name" value="FMN_FAD EXPORTER YEEO-RELATED"/>
    <property type="match status" value="1"/>
</dbReference>
<evidence type="ECO:0000256" key="4">
    <source>
        <dbReference type="ARBA" id="ARBA00020268"/>
    </source>
</evidence>
<reference evidence="14" key="2">
    <citation type="submission" date="2021-04" db="EMBL/GenBank/DDBJ databases">
        <authorList>
            <person name="Gilroy R."/>
        </authorList>
    </citation>
    <scope>NUCLEOTIDE SEQUENCE</scope>
    <source>
        <strain evidence="14">USAMLcec2-132</strain>
    </source>
</reference>
<reference evidence="14" key="1">
    <citation type="journal article" date="2021" name="PeerJ">
        <title>Extensive microbial diversity within the chicken gut microbiome revealed by metagenomics and culture.</title>
        <authorList>
            <person name="Gilroy R."/>
            <person name="Ravi A."/>
            <person name="Getino M."/>
            <person name="Pursley I."/>
            <person name="Horton D.L."/>
            <person name="Alikhan N.F."/>
            <person name="Baker D."/>
            <person name="Gharbi K."/>
            <person name="Hall N."/>
            <person name="Watson M."/>
            <person name="Adriaenssens E.M."/>
            <person name="Foster-Nyarko E."/>
            <person name="Jarju S."/>
            <person name="Secka A."/>
            <person name="Antonio M."/>
            <person name="Oren A."/>
            <person name="Chaudhuri R.R."/>
            <person name="La Ragione R."/>
            <person name="Hildebrand F."/>
            <person name="Pallen M.J."/>
        </authorList>
    </citation>
    <scope>NUCLEOTIDE SEQUENCE</scope>
    <source>
        <strain evidence="14">USAMLcec2-132</strain>
    </source>
</reference>
<evidence type="ECO:0000256" key="10">
    <source>
        <dbReference type="ARBA" id="ARBA00023065"/>
    </source>
</evidence>
<evidence type="ECO:0000256" key="1">
    <source>
        <dbReference type="ARBA" id="ARBA00003408"/>
    </source>
</evidence>
<feature type="transmembrane region" description="Helical" evidence="13">
    <location>
        <begin position="198"/>
        <end position="217"/>
    </location>
</feature>
<dbReference type="InterPro" id="IPR002528">
    <property type="entry name" value="MATE_fam"/>
</dbReference>
<sequence>MKQSAGSVDMTQGKPGRLILGFALPLMLGNVFQQLYTFVDTLVVGQSLGVNALAALGASEWLTFLMFGSVQGLTQGFSVIISQKFGAGEEERLKSAVTQTGLLSAAAAVLFTLLGQAALPFLLAGMGTPAQIRGMTLQYLRLIYAGIPAAVLYNASAAILRAVGDSRTPLQAMTVSSVCNIVLDILFVPVLGWGIPGAAAATVIAQVLSGLCCLAGIRRLPCLRLRRQDWRADRELIAQQLRLGLPLCLQNMLTSCGGLVVQSVINGFGVLFIAGYTAANKLYGLLEIAASSYGYAMSTYAGQNLGADKRERIGAGLRAANLIGAATAYLMSAVMMLFGRPILTCFLTGDAASVEAALAIGFRFLCVLAVFFPLLYMLYITRACVQGMGDGGFPLFSSGVQLIMRVCCALFLVKLIGESGVFYGEVLAWTGAVCLLAGRYFCLRRKG</sequence>
<evidence type="ECO:0000256" key="7">
    <source>
        <dbReference type="ARBA" id="ARBA00022475"/>
    </source>
</evidence>
<comment type="caution">
    <text evidence="14">The sequence shown here is derived from an EMBL/GenBank/DDBJ whole genome shotgun (WGS) entry which is preliminary data.</text>
</comment>
<dbReference type="InterPro" id="IPR048279">
    <property type="entry name" value="MdtK-like"/>
</dbReference>
<name>A0A9D2NHJ8_9FIRM</name>
<dbReference type="GO" id="GO:0006811">
    <property type="term" value="P:monoatomic ion transport"/>
    <property type="evidence" value="ECO:0007669"/>
    <property type="project" value="UniProtKB-KW"/>
</dbReference>
<keyword evidence="9 13" id="KW-1133">Transmembrane helix</keyword>
<feature type="transmembrane region" description="Helical" evidence="13">
    <location>
        <begin position="422"/>
        <end position="442"/>
    </location>
</feature>
<gene>
    <name evidence="14" type="ORF">H9761_12455</name>
</gene>
<dbReference type="GO" id="GO:0042910">
    <property type="term" value="F:xenobiotic transmembrane transporter activity"/>
    <property type="evidence" value="ECO:0007669"/>
    <property type="project" value="InterPro"/>
</dbReference>
<evidence type="ECO:0000256" key="3">
    <source>
        <dbReference type="ARBA" id="ARBA00010199"/>
    </source>
</evidence>
<keyword evidence="10" id="KW-0406">Ion transport</keyword>
<evidence type="ECO:0000256" key="13">
    <source>
        <dbReference type="SAM" id="Phobius"/>
    </source>
</evidence>
<evidence type="ECO:0000256" key="11">
    <source>
        <dbReference type="ARBA" id="ARBA00023136"/>
    </source>
</evidence>
<feature type="transmembrane region" description="Helical" evidence="13">
    <location>
        <begin position="392"/>
        <end position="416"/>
    </location>
</feature>
<dbReference type="GO" id="GO:0005886">
    <property type="term" value="C:plasma membrane"/>
    <property type="evidence" value="ECO:0007669"/>
    <property type="project" value="UniProtKB-SubCell"/>
</dbReference>
<comment type="similarity">
    <text evidence="3">Belongs to the multi antimicrobial extrusion (MATE) (TC 2.A.66.1) family.</text>
</comment>
<organism evidence="14 15">
    <name type="scientific">Candidatus Eisenbergiella merdavium</name>
    <dbReference type="NCBI Taxonomy" id="2838551"/>
    <lineage>
        <taxon>Bacteria</taxon>
        <taxon>Bacillati</taxon>
        <taxon>Bacillota</taxon>
        <taxon>Clostridia</taxon>
        <taxon>Lachnospirales</taxon>
        <taxon>Lachnospiraceae</taxon>
        <taxon>Eisenbergiella</taxon>
    </lineage>
</organism>
<evidence type="ECO:0000256" key="6">
    <source>
        <dbReference type="ARBA" id="ARBA00022449"/>
    </source>
</evidence>
<keyword evidence="11 13" id="KW-0472">Membrane</keyword>
<evidence type="ECO:0000256" key="8">
    <source>
        <dbReference type="ARBA" id="ARBA00022692"/>
    </source>
</evidence>
<evidence type="ECO:0000313" key="15">
    <source>
        <dbReference type="Proteomes" id="UP000823891"/>
    </source>
</evidence>
<dbReference type="Pfam" id="PF01554">
    <property type="entry name" value="MatE"/>
    <property type="match status" value="2"/>
</dbReference>
<dbReference type="InterPro" id="IPR050222">
    <property type="entry name" value="MATE_MdtK"/>
</dbReference>